<protein>
    <recommendedName>
        <fullName evidence="1">gamma-glutamylcyclotransferase</fullName>
        <ecNumber evidence="1">4.3.2.9</ecNumber>
    </recommendedName>
</protein>
<dbReference type="STRING" id="86259.A0A4Z1PD29"/>
<dbReference type="OrthoDB" id="2924818at2759"/>
<gene>
    <name evidence="6" type="ORF">E6O75_ATG07017</name>
</gene>
<dbReference type="CDD" id="cd06661">
    <property type="entry name" value="GGCT_like"/>
    <property type="match status" value="1"/>
</dbReference>
<dbReference type="InterPro" id="IPR013024">
    <property type="entry name" value="GGCT-like"/>
</dbReference>
<keyword evidence="7" id="KW-1185">Reference proteome</keyword>
<comment type="caution">
    <text evidence="6">The sequence shown here is derived from an EMBL/GenBank/DDBJ whole genome shotgun (WGS) entry which is preliminary data.</text>
</comment>
<proteinExistence type="predicted"/>
<evidence type="ECO:0000256" key="2">
    <source>
        <dbReference type="ARBA" id="ARBA00023239"/>
    </source>
</evidence>
<feature type="compositionally biased region" description="Polar residues" evidence="5">
    <location>
        <begin position="1"/>
        <end position="14"/>
    </location>
</feature>
<dbReference type="GO" id="GO:0003839">
    <property type="term" value="F:gamma-glutamylcyclotransferase activity"/>
    <property type="evidence" value="ECO:0007669"/>
    <property type="project" value="UniProtKB-EC"/>
</dbReference>
<evidence type="ECO:0000256" key="3">
    <source>
        <dbReference type="PIRSR" id="PIRSR617939-1"/>
    </source>
</evidence>
<feature type="binding site" evidence="4">
    <location>
        <position position="194"/>
    </location>
    <ligand>
        <name>substrate</name>
    </ligand>
</feature>
<sequence>MDSIIRNSVPQESLSLEVPRPSTPNRSRTPSPSRDGHTLYFAYGSNLWRNQMQQRCPNAHYLGLGRLRHWRWQINTLGYANLVEAPAAPYSPATAAWLGPLFGTDDLREDNDRVYGMVWRLGPQDEEKLDGYEDLGTTYEKESAFVEFWGRREGENGERIKPDLARRKPQRINVIIYVNRNIVQNIEGKPSGTYRYKLNMGIKDALEEGFPQKYIDEYLRPFVAVVDEQKALTTAIEDAVRAGIDVSAVLKQAETKLAESGIRQEKEFMARQDSLGECLHEVVTEANNTSEQPVIELQSRGRTLNSVL</sequence>
<dbReference type="Gene3D" id="3.10.490.10">
    <property type="entry name" value="Gamma-glutamyl cyclotransferase-like"/>
    <property type="match status" value="1"/>
</dbReference>
<evidence type="ECO:0000256" key="1">
    <source>
        <dbReference type="ARBA" id="ARBA00012346"/>
    </source>
</evidence>
<accession>A0A4Z1PD29</accession>
<dbReference type="InterPro" id="IPR017939">
    <property type="entry name" value="G-Glutamylcylcotransferase"/>
</dbReference>
<feature type="active site" description="Proton acceptor" evidence="3">
    <location>
        <position position="133"/>
    </location>
</feature>
<evidence type="ECO:0000256" key="5">
    <source>
        <dbReference type="SAM" id="MobiDB-lite"/>
    </source>
</evidence>
<dbReference type="PANTHER" id="PTHR12935">
    <property type="entry name" value="GAMMA-GLUTAMYLCYCLOTRANSFERASE"/>
    <property type="match status" value="1"/>
</dbReference>
<reference evidence="6 7" key="1">
    <citation type="submission" date="2019-04" db="EMBL/GenBank/DDBJ databases">
        <title>High contiguity whole genome sequence and gene annotation resource for two Venturia nashicola isolates.</title>
        <authorList>
            <person name="Prokchorchik M."/>
            <person name="Won K."/>
            <person name="Lee Y."/>
            <person name="Choi E.D."/>
            <person name="Segonzac C."/>
            <person name="Sohn K.H."/>
        </authorList>
    </citation>
    <scope>NUCLEOTIDE SEQUENCE [LARGE SCALE GENOMIC DNA]</scope>
    <source>
        <strain evidence="6 7">PRI2</strain>
    </source>
</reference>
<dbReference type="EMBL" id="SNSC02000012">
    <property type="protein sequence ID" value="TID19679.1"/>
    <property type="molecule type" value="Genomic_DNA"/>
</dbReference>
<organism evidence="6 7">
    <name type="scientific">Venturia nashicola</name>
    <dbReference type="NCBI Taxonomy" id="86259"/>
    <lineage>
        <taxon>Eukaryota</taxon>
        <taxon>Fungi</taxon>
        <taxon>Dikarya</taxon>
        <taxon>Ascomycota</taxon>
        <taxon>Pezizomycotina</taxon>
        <taxon>Dothideomycetes</taxon>
        <taxon>Pleosporomycetidae</taxon>
        <taxon>Venturiales</taxon>
        <taxon>Venturiaceae</taxon>
        <taxon>Venturia</taxon>
    </lineage>
</organism>
<feature type="binding site" evidence="4">
    <location>
        <begin position="40"/>
        <end position="45"/>
    </location>
    <ligand>
        <name>substrate</name>
    </ligand>
</feature>
<dbReference type="PANTHER" id="PTHR12935:SF0">
    <property type="entry name" value="GAMMA-GLUTAMYLCYCLOTRANSFERASE"/>
    <property type="match status" value="1"/>
</dbReference>
<evidence type="ECO:0000256" key="4">
    <source>
        <dbReference type="PIRSR" id="PIRSR617939-2"/>
    </source>
</evidence>
<dbReference type="SUPFAM" id="SSF110857">
    <property type="entry name" value="Gamma-glutamyl cyclotransferase-like"/>
    <property type="match status" value="1"/>
</dbReference>
<dbReference type="EC" id="4.3.2.9" evidence="1"/>
<evidence type="ECO:0000313" key="6">
    <source>
        <dbReference type="EMBL" id="TID19679.1"/>
    </source>
</evidence>
<keyword evidence="2" id="KW-0456">Lyase</keyword>
<feature type="compositionally biased region" description="Low complexity" evidence="5">
    <location>
        <begin position="19"/>
        <end position="33"/>
    </location>
</feature>
<evidence type="ECO:0000313" key="7">
    <source>
        <dbReference type="Proteomes" id="UP000298493"/>
    </source>
</evidence>
<feature type="region of interest" description="Disordered" evidence="5">
    <location>
        <begin position="1"/>
        <end position="36"/>
    </location>
</feature>
<dbReference type="InterPro" id="IPR036568">
    <property type="entry name" value="GGCT-like_sf"/>
</dbReference>
<dbReference type="Proteomes" id="UP000298493">
    <property type="component" value="Unassembled WGS sequence"/>
</dbReference>
<dbReference type="AlphaFoldDB" id="A0A4Z1PD29"/>
<name>A0A4Z1PD29_9PEZI</name>